<organism evidence="2 3">
    <name type="scientific">Candidatus Wolfebacteria bacterium GW2011_GWC1_43_10</name>
    <dbReference type="NCBI Taxonomy" id="1619011"/>
    <lineage>
        <taxon>Bacteria</taxon>
        <taxon>Candidatus Wolfeibacteriota</taxon>
    </lineage>
</organism>
<dbReference type="EMBL" id="LCFA01000010">
    <property type="protein sequence ID" value="KKS82403.1"/>
    <property type="molecule type" value="Genomic_DNA"/>
</dbReference>
<evidence type="ECO:0000313" key="2">
    <source>
        <dbReference type="EMBL" id="KKS82403.1"/>
    </source>
</evidence>
<dbReference type="InterPro" id="IPR011335">
    <property type="entry name" value="Restrct_endonuc-II-like"/>
</dbReference>
<dbReference type="Proteomes" id="UP000034810">
    <property type="component" value="Unassembled WGS sequence"/>
</dbReference>
<accession>A0A0G1F689</accession>
<name>A0A0G1F689_9BACT</name>
<dbReference type="Pfam" id="PF18741">
    <property type="entry name" value="MTES_1575"/>
    <property type="match status" value="1"/>
</dbReference>
<gene>
    <name evidence="2" type="ORF">UV58_C0010G0023</name>
</gene>
<proteinExistence type="predicted"/>
<dbReference type="AlphaFoldDB" id="A0A0G1F689"/>
<dbReference type="InterPro" id="IPR049468">
    <property type="entry name" value="Restrct_endonuc-II-like_dom"/>
</dbReference>
<dbReference type="SUPFAM" id="SSF52980">
    <property type="entry name" value="Restriction endonuclease-like"/>
    <property type="match status" value="1"/>
</dbReference>
<evidence type="ECO:0000259" key="1">
    <source>
        <dbReference type="Pfam" id="PF18741"/>
    </source>
</evidence>
<feature type="domain" description="Restriction endonuclease type II-like" evidence="1">
    <location>
        <begin position="145"/>
        <end position="240"/>
    </location>
</feature>
<protein>
    <recommendedName>
        <fullName evidence="1">Restriction endonuclease type II-like domain-containing protein</fullName>
    </recommendedName>
</protein>
<comment type="caution">
    <text evidence="2">The sequence shown here is derived from an EMBL/GenBank/DDBJ whole genome shotgun (WGS) entry which is preliminary data.</text>
</comment>
<reference evidence="2 3" key="1">
    <citation type="journal article" date="2015" name="Nature">
        <title>rRNA introns, odd ribosomes, and small enigmatic genomes across a large radiation of phyla.</title>
        <authorList>
            <person name="Brown C.T."/>
            <person name="Hug L.A."/>
            <person name="Thomas B.C."/>
            <person name="Sharon I."/>
            <person name="Castelle C.J."/>
            <person name="Singh A."/>
            <person name="Wilkins M.J."/>
            <person name="Williams K.H."/>
            <person name="Banfield J.F."/>
        </authorList>
    </citation>
    <scope>NUCLEOTIDE SEQUENCE [LARGE SCALE GENOMIC DNA]</scope>
</reference>
<dbReference type="Gene3D" id="3.40.960.10">
    <property type="entry name" value="VSR Endonuclease"/>
    <property type="match status" value="1"/>
</dbReference>
<evidence type="ECO:0000313" key="3">
    <source>
        <dbReference type="Proteomes" id="UP000034810"/>
    </source>
</evidence>
<sequence length="248" mass="28862">MKPGISRDGSKNKTVLVGVLKSKRDLDILLNKNWYRIPVIYAPKKSFGYLAFYQPAVFGRQGKRIRYYARVLNRQTAKRNKLIPDELNHPRANSDYFRIYVSEIKKLPHPVRNTTPRRVSFGFTTLKRLLMSKDILQLYNVVPTERIVAKGLKQAGIKVFPQYRISKNNKRYCLDFAVFCKKGKIVIECDNQKAHAGSLQIRKDRIKDTFLKRNSWTVIRLTEGKIVFDLKGCLLRIERTIQKLGGFL</sequence>